<dbReference type="SMART" id="SM00279">
    <property type="entry name" value="HhH2"/>
    <property type="match status" value="1"/>
</dbReference>
<evidence type="ECO:0000256" key="2">
    <source>
        <dbReference type="ARBA" id="ARBA00022801"/>
    </source>
</evidence>
<protein>
    <submittedName>
        <fullName evidence="5">Unannotated protein</fullName>
    </submittedName>
</protein>
<dbReference type="PANTHER" id="PTHR42646">
    <property type="entry name" value="FLAP ENDONUCLEASE XNI"/>
    <property type="match status" value="1"/>
</dbReference>
<dbReference type="CDD" id="cd09898">
    <property type="entry name" value="H3TH_53EXO"/>
    <property type="match status" value="1"/>
</dbReference>
<dbReference type="Gene3D" id="3.40.50.1010">
    <property type="entry name" value="5'-nuclease"/>
    <property type="match status" value="1"/>
</dbReference>
<dbReference type="SUPFAM" id="SSF88723">
    <property type="entry name" value="PIN domain-like"/>
    <property type="match status" value="1"/>
</dbReference>
<keyword evidence="3" id="KW-0238">DNA-binding</keyword>
<dbReference type="InterPro" id="IPR038969">
    <property type="entry name" value="FEN"/>
</dbReference>
<dbReference type="CDD" id="cd09859">
    <property type="entry name" value="PIN_53EXO"/>
    <property type="match status" value="1"/>
</dbReference>
<dbReference type="Pfam" id="PF01367">
    <property type="entry name" value="5_3_exonuc"/>
    <property type="match status" value="1"/>
</dbReference>
<dbReference type="InterPro" id="IPR029060">
    <property type="entry name" value="PIN-like_dom_sf"/>
</dbReference>
<dbReference type="InterPro" id="IPR008918">
    <property type="entry name" value="HhH2"/>
</dbReference>
<keyword evidence="2" id="KW-0378">Hydrolase</keyword>
<proteinExistence type="predicted"/>
<evidence type="ECO:0000256" key="1">
    <source>
        <dbReference type="ARBA" id="ARBA00022722"/>
    </source>
</evidence>
<reference evidence="5" key="1">
    <citation type="submission" date="2020-05" db="EMBL/GenBank/DDBJ databases">
        <authorList>
            <person name="Chiriac C."/>
            <person name="Salcher M."/>
            <person name="Ghai R."/>
            <person name="Kavagutti S V."/>
        </authorList>
    </citation>
    <scope>NUCLEOTIDE SEQUENCE</scope>
</reference>
<evidence type="ECO:0000256" key="3">
    <source>
        <dbReference type="ARBA" id="ARBA00023125"/>
    </source>
</evidence>
<dbReference type="AlphaFoldDB" id="A0A6J6FUY0"/>
<dbReference type="SMART" id="SM00475">
    <property type="entry name" value="53EXOc"/>
    <property type="match status" value="1"/>
</dbReference>
<dbReference type="GO" id="GO:0003677">
    <property type="term" value="F:DNA binding"/>
    <property type="evidence" value="ECO:0007669"/>
    <property type="project" value="UniProtKB-KW"/>
</dbReference>
<feature type="domain" description="5'-3' exonuclease" evidence="4">
    <location>
        <begin position="1"/>
        <end position="269"/>
    </location>
</feature>
<dbReference type="GO" id="GO:0008409">
    <property type="term" value="F:5'-3' exonuclease activity"/>
    <property type="evidence" value="ECO:0007669"/>
    <property type="project" value="InterPro"/>
</dbReference>
<dbReference type="Pfam" id="PF02739">
    <property type="entry name" value="5_3_exonuc_N"/>
    <property type="match status" value="1"/>
</dbReference>
<dbReference type="InterPro" id="IPR002421">
    <property type="entry name" value="5-3_exonuclease"/>
</dbReference>
<dbReference type="EMBL" id="CAEZUH010000026">
    <property type="protein sequence ID" value="CAB4590793.1"/>
    <property type="molecule type" value="Genomic_DNA"/>
</dbReference>
<evidence type="ECO:0000259" key="4">
    <source>
        <dbReference type="SMART" id="SM00475"/>
    </source>
</evidence>
<keyword evidence="1" id="KW-0540">Nuclease</keyword>
<accession>A0A6J6FUY0</accession>
<dbReference type="SUPFAM" id="SSF47807">
    <property type="entry name" value="5' to 3' exonuclease, C-terminal subdomain"/>
    <property type="match status" value="1"/>
</dbReference>
<dbReference type="Gene3D" id="1.10.150.20">
    <property type="entry name" value="5' to 3' exonuclease, C-terminal subdomain"/>
    <property type="match status" value="1"/>
</dbReference>
<gene>
    <name evidence="5" type="ORF">UFOPK1798_00425</name>
</gene>
<dbReference type="InterPro" id="IPR020046">
    <property type="entry name" value="5-3_exonucl_a-hlix_arch_N"/>
</dbReference>
<sequence length="301" mass="33352">MTLMLLDSASLWYRAYFGMPDTLVSPNGVPINAIKGYLDMTSRLLVKYKPDRLVACLEGDWRPSWRVELFPDYKLNRLDDEGTEDEPDTLSPQIPILLDVLDALGIPLVGVDDYEADDLIATLSVSQKGPVRIVTGDRDLFQLVDDKRDVKIIYLAKGVSNHDLVDLKWIADKYEIPGDRYALFAMIRGDSSDGLPGIRGIGEKGAANIARTFSSLEEVVLAAQENDKRLSPNLQKKILESLDYARIATKLVSCALDVPVPNLSVDSPKKPKSLDDIESIKNEFGLGSSIDRIMDALGWAK</sequence>
<dbReference type="InterPro" id="IPR036279">
    <property type="entry name" value="5-3_exonuclease_C_sf"/>
</dbReference>
<name>A0A6J6FUY0_9ZZZZ</name>
<dbReference type="InterPro" id="IPR020045">
    <property type="entry name" value="DNA_polI_H3TH"/>
</dbReference>
<organism evidence="5">
    <name type="scientific">freshwater metagenome</name>
    <dbReference type="NCBI Taxonomy" id="449393"/>
    <lineage>
        <taxon>unclassified sequences</taxon>
        <taxon>metagenomes</taxon>
        <taxon>ecological metagenomes</taxon>
    </lineage>
</organism>
<dbReference type="GO" id="GO:0017108">
    <property type="term" value="F:5'-flap endonuclease activity"/>
    <property type="evidence" value="ECO:0007669"/>
    <property type="project" value="InterPro"/>
</dbReference>
<evidence type="ECO:0000313" key="5">
    <source>
        <dbReference type="EMBL" id="CAB4590793.1"/>
    </source>
</evidence>
<dbReference type="GO" id="GO:0033567">
    <property type="term" value="P:DNA replication, Okazaki fragment processing"/>
    <property type="evidence" value="ECO:0007669"/>
    <property type="project" value="InterPro"/>
</dbReference>
<dbReference type="PANTHER" id="PTHR42646:SF2">
    <property type="entry name" value="5'-3' EXONUCLEASE FAMILY PROTEIN"/>
    <property type="match status" value="1"/>
</dbReference>